<dbReference type="PROSITE" id="PS50085">
    <property type="entry name" value="RAPGAP"/>
    <property type="match status" value="1"/>
</dbReference>
<dbReference type="SMART" id="SM00390">
    <property type="entry name" value="GoLoco"/>
    <property type="match status" value="1"/>
</dbReference>
<dbReference type="Pfam" id="PF02145">
    <property type="entry name" value="Rap_GAP"/>
    <property type="match status" value="1"/>
</dbReference>
<dbReference type="InterPro" id="IPR035974">
    <property type="entry name" value="Rap/Ran-GAP_sf"/>
</dbReference>
<organism evidence="5 6">
    <name type="scientific">Meganyctiphanes norvegica</name>
    <name type="common">Northern krill</name>
    <name type="synonym">Thysanopoda norvegica</name>
    <dbReference type="NCBI Taxonomy" id="48144"/>
    <lineage>
        <taxon>Eukaryota</taxon>
        <taxon>Metazoa</taxon>
        <taxon>Ecdysozoa</taxon>
        <taxon>Arthropoda</taxon>
        <taxon>Crustacea</taxon>
        <taxon>Multicrustacea</taxon>
        <taxon>Malacostraca</taxon>
        <taxon>Eumalacostraca</taxon>
        <taxon>Eucarida</taxon>
        <taxon>Euphausiacea</taxon>
        <taxon>Euphausiidae</taxon>
        <taxon>Meganyctiphanes</taxon>
    </lineage>
</organism>
<dbReference type="GO" id="GO:0005737">
    <property type="term" value="C:cytoplasm"/>
    <property type="evidence" value="ECO:0007669"/>
    <property type="project" value="TreeGrafter"/>
</dbReference>
<dbReference type="SUPFAM" id="SSF111347">
    <property type="entry name" value="Rap/Ran-GAP"/>
    <property type="match status" value="1"/>
</dbReference>
<dbReference type="GO" id="GO:0005096">
    <property type="term" value="F:GTPase activator activity"/>
    <property type="evidence" value="ECO:0007669"/>
    <property type="project" value="UniProtKB-KW"/>
</dbReference>
<evidence type="ECO:0000256" key="2">
    <source>
        <dbReference type="SAM" id="Coils"/>
    </source>
</evidence>
<keyword evidence="1" id="KW-0343">GTPase activation</keyword>
<dbReference type="PANTHER" id="PTHR15711:SF32">
    <property type="entry name" value="RAP GTPASE ACTIVATING PROTEIN 1, ISOFORM H"/>
    <property type="match status" value="1"/>
</dbReference>
<keyword evidence="2" id="KW-0175">Coiled coil</keyword>
<proteinExistence type="predicted"/>
<dbReference type="InterPro" id="IPR050989">
    <property type="entry name" value="Rap1_Ran_GAP"/>
</dbReference>
<feature type="compositionally biased region" description="Polar residues" evidence="3">
    <location>
        <begin position="512"/>
        <end position="525"/>
    </location>
</feature>
<dbReference type="Pfam" id="PF21022">
    <property type="entry name" value="Rap-GAP_dimer"/>
    <property type="match status" value="1"/>
</dbReference>
<dbReference type="AlphaFoldDB" id="A0AAV2S3D4"/>
<protein>
    <recommendedName>
        <fullName evidence="4">Rap-GAP domain-containing protein</fullName>
    </recommendedName>
</protein>
<feature type="region of interest" description="Disordered" evidence="3">
    <location>
        <begin position="501"/>
        <end position="604"/>
    </location>
</feature>
<evidence type="ECO:0000256" key="1">
    <source>
        <dbReference type="ARBA" id="ARBA00022468"/>
    </source>
</evidence>
<feature type="compositionally biased region" description="Polar residues" evidence="3">
    <location>
        <begin position="580"/>
        <end position="604"/>
    </location>
</feature>
<dbReference type="EMBL" id="CAXKWB010040289">
    <property type="protein sequence ID" value="CAL4154568.1"/>
    <property type="molecule type" value="Genomic_DNA"/>
</dbReference>
<feature type="region of interest" description="Disordered" evidence="3">
    <location>
        <begin position="77"/>
        <end position="103"/>
    </location>
</feature>
<keyword evidence="6" id="KW-1185">Reference proteome</keyword>
<evidence type="ECO:0000259" key="4">
    <source>
        <dbReference type="PROSITE" id="PS50085"/>
    </source>
</evidence>
<dbReference type="PANTHER" id="PTHR15711">
    <property type="entry name" value="RAP GTPASE-ACTIVATING PROTEIN"/>
    <property type="match status" value="1"/>
</dbReference>
<dbReference type="FunFam" id="3.40.50.11210:FF:000001">
    <property type="entry name" value="Ral GTPase-activating protein subunit alpha-1 isoform 1"/>
    <property type="match status" value="1"/>
</dbReference>
<dbReference type="GO" id="GO:0051056">
    <property type="term" value="P:regulation of small GTPase mediated signal transduction"/>
    <property type="evidence" value="ECO:0007669"/>
    <property type="project" value="InterPro"/>
</dbReference>
<evidence type="ECO:0000313" key="5">
    <source>
        <dbReference type="EMBL" id="CAL4154568.1"/>
    </source>
</evidence>
<evidence type="ECO:0000313" key="6">
    <source>
        <dbReference type="Proteomes" id="UP001497623"/>
    </source>
</evidence>
<feature type="domain" description="Rap-GAP" evidence="4">
    <location>
        <begin position="243"/>
        <end position="459"/>
    </location>
</feature>
<dbReference type="InterPro" id="IPR003109">
    <property type="entry name" value="GoLoco_motif"/>
</dbReference>
<feature type="coiled-coil region" evidence="2">
    <location>
        <begin position="633"/>
        <end position="667"/>
    </location>
</feature>
<feature type="compositionally biased region" description="Low complexity" evidence="3">
    <location>
        <begin position="561"/>
        <end position="579"/>
    </location>
</feature>
<dbReference type="Gene3D" id="3.40.50.11210">
    <property type="entry name" value="Rap/Ran-GAP"/>
    <property type="match status" value="1"/>
</dbReference>
<dbReference type="Proteomes" id="UP001497623">
    <property type="component" value="Unassembled WGS sequence"/>
</dbReference>
<comment type="caution">
    <text evidence="5">The sequence shown here is derived from an EMBL/GenBank/DDBJ whole genome shotgun (WGS) entry which is preliminary data.</text>
</comment>
<evidence type="ECO:0000256" key="3">
    <source>
        <dbReference type="SAM" id="MobiDB-lite"/>
    </source>
</evidence>
<feature type="compositionally biased region" description="Basic residues" evidence="3">
    <location>
        <begin position="529"/>
        <end position="538"/>
    </location>
</feature>
<accession>A0AAV2S3D4</accession>
<dbReference type="PROSITE" id="PS50877">
    <property type="entry name" value="GOLOCO"/>
    <property type="match status" value="1"/>
</dbReference>
<dbReference type="InterPro" id="IPR000331">
    <property type="entry name" value="Rap/Ran_GAP_dom"/>
</dbReference>
<gene>
    <name evidence="5" type="ORF">MNOR_LOCUS31361</name>
</gene>
<sequence length="700" mass="79275">MLININNYSHKSNLELTTADIDYLFGSVIDDNKMEVSMCSDNFHTSEKMFELLERMSCQRLDDQRCTLPIGIKQLTDQGGGSRLASGKAPPDKEETPPMPSPKTRLEEVLQQDGPYPQVILPGVGYWEEKNDVVANVEQLNTVKQFKTDDVARYYRKLFMGKEHWSFFGEDDNLGPLVLSYKNEMIGSQESTRVLLRLSTGTHHAIINTSDNPTPAKMAKRLKEDLVINSLQPVLTSRAAEMIVGYDEHVLINNFKFGLIYQRVGQTTEEQLFSNNTNGPAFEEFLQFLGQRVKLKDHQGFRGGLDTQKGQTGQESVFEVFREKEIMFHVSTLLPYNENDNQQLQRKRHIGNDIVTIIFQEGNTPFTPDMIASHFLHSYIVIQPINPLTSNTRYRVSVTARSDVPFFGPNLPRSAIFNKDSNFKNFLLTKLINAELSCLKAERFAKLEQRTRVSLLRSLVDELRFKTNSFLGITEIKEEPPKTEKSSNRFSEIVRNMIEGRKKEGHAHRNGNKSASVNNINSLSQSTPKRSRRSRNSKRTSSNRGPVSPASSPETSGDFCLESMSDSDNSSLNSMDLESPQCSFNDDSDTGLESMSSLELNNNKNKPSCLSCKNSETDSCALHADPEVVFRQLSSLKHEVNKLKCDKLDLLRQNVTCQRELKRLKEKEIKMTGDLSLSHLEVSRLLMLLKELGTNQMSSV</sequence>
<dbReference type="Gene3D" id="6.10.140.210">
    <property type="match status" value="1"/>
</dbReference>
<reference evidence="5 6" key="1">
    <citation type="submission" date="2024-05" db="EMBL/GenBank/DDBJ databases">
        <authorList>
            <person name="Wallberg A."/>
        </authorList>
    </citation>
    <scope>NUCLEOTIDE SEQUENCE [LARGE SCALE GENOMIC DNA]</scope>
</reference>
<name>A0AAV2S3D4_MEGNR</name>